<reference evidence="1 2" key="1">
    <citation type="submission" date="2024-01" db="EMBL/GenBank/DDBJ databases">
        <title>The genomes of 5 underutilized Papilionoideae crops provide insights into root nodulation and disease resistanc.</title>
        <authorList>
            <person name="Yuan L."/>
        </authorList>
    </citation>
    <scope>NUCLEOTIDE SEQUENCE [LARGE SCALE GENOMIC DNA]</scope>
    <source>
        <strain evidence="1">ZHUSHIDOU_FW_LH</strain>
        <tissue evidence="1">Leaf</tissue>
    </source>
</reference>
<dbReference type="AlphaFoldDB" id="A0AAN9FFJ1"/>
<accession>A0AAN9FFJ1</accession>
<gene>
    <name evidence="1" type="ORF">RIF29_15889</name>
</gene>
<evidence type="ECO:0000313" key="2">
    <source>
        <dbReference type="Proteomes" id="UP001372338"/>
    </source>
</evidence>
<keyword evidence="2" id="KW-1185">Reference proteome</keyword>
<evidence type="ECO:0000313" key="1">
    <source>
        <dbReference type="EMBL" id="KAK7274790.1"/>
    </source>
</evidence>
<dbReference type="EMBL" id="JAYWIO010000003">
    <property type="protein sequence ID" value="KAK7274790.1"/>
    <property type="molecule type" value="Genomic_DNA"/>
</dbReference>
<dbReference type="Proteomes" id="UP001372338">
    <property type="component" value="Unassembled WGS sequence"/>
</dbReference>
<name>A0AAN9FFJ1_CROPI</name>
<organism evidence="1 2">
    <name type="scientific">Crotalaria pallida</name>
    <name type="common">Smooth rattlebox</name>
    <name type="synonym">Crotalaria striata</name>
    <dbReference type="NCBI Taxonomy" id="3830"/>
    <lineage>
        <taxon>Eukaryota</taxon>
        <taxon>Viridiplantae</taxon>
        <taxon>Streptophyta</taxon>
        <taxon>Embryophyta</taxon>
        <taxon>Tracheophyta</taxon>
        <taxon>Spermatophyta</taxon>
        <taxon>Magnoliopsida</taxon>
        <taxon>eudicotyledons</taxon>
        <taxon>Gunneridae</taxon>
        <taxon>Pentapetalae</taxon>
        <taxon>rosids</taxon>
        <taxon>fabids</taxon>
        <taxon>Fabales</taxon>
        <taxon>Fabaceae</taxon>
        <taxon>Papilionoideae</taxon>
        <taxon>50 kb inversion clade</taxon>
        <taxon>genistoids sensu lato</taxon>
        <taxon>core genistoids</taxon>
        <taxon>Crotalarieae</taxon>
        <taxon>Crotalaria</taxon>
    </lineage>
</organism>
<proteinExistence type="predicted"/>
<protein>
    <submittedName>
        <fullName evidence="1">Uncharacterized protein</fullName>
    </submittedName>
</protein>
<sequence length="95" mass="10217">MEEPSRVFSSIGRLFGLEDKNCDKSEVETSSAEGRLYSSDHSLGCGSEKSTNKVDTPVGDIGDIMGLFSSKRIVGEGKAMVILRTFGDGKPSDRL</sequence>
<comment type="caution">
    <text evidence="1">The sequence shown here is derived from an EMBL/GenBank/DDBJ whole genome shotgun (WGS) entry which is preliminary data.</text>
</comment>